<sequence length="26" mass="3055">MTLEYTKEECRLSLTSEDYIRPLCGC</sequence>
<comment type="caution">
    <text evidence="1">The sequence shown here is derived from an EMBL/GenBank/DDBJ whole genome shotgun (WGS) entry which is preliminary data.</text>
</comment>
<reference evidence="1" key="1">
    <citation type="journal article" date="2015" name="Nature">
        <title>Complex archaea that bridge the gap between prokaryotes and eukaryotes.</title>
        <authorList>
            <person name="Spang A."/>
            <person name="Saw J.H."/>
            <person name="Jorgensen S.L."/>
            <person name="Zaremba-Niedzwiedzka K."/>
            <person name="Martijn J."/>
            <person name="Lind A.E."/>
            <person name="van Eijk R."/>
            <person name="Schleper C."/>
            <person name="Guy L."/>
            <person name="Ettema T.J."/>
        </authorList>
    </citation>
    <scope>NUCLEOTIDE SEQUENCE</scope>
</reference>
<proteinExistence type="predicted"/>
<protein>
    <submittedName>
        <fullName evidence="1">Uncharacterized protein</fullName>
    </submittedName>
</protein>
<accession>A0A0F9BL99</accession>
<gene>
    <name evidence="1" type="ORF">LCGC14_2713780</name>
</gene>
<feature type="non-terminal residue" evidence="1">
    <location>
        <position position="26"/>
    </location>
</feature>
<dbReference type="AlphaFoldDB" id="A0A0F9BL99"/>
<name>A0A0F9BL99_9ZZZZ</name>
<evidence type="ECO:0000313" key="1">
    <source>
        <dbReference type="EMBL" id="KKK91354.1"/>
    </source>
</evidence>
<dbReference type="EMBL" id="LAZR01048694">
    <property type="protein sequence ID" value="KKK91354.1"/>
    <property type="molecule type" value="Genomic_DNA"/>
</dbReference>
<organism evidence="1">
    <name type="scientific">marine sediment metagenome</name>
    <dbReference type="NCBI Taxonomy" id="412755"/>
    <lineage>
        <taxon>unclassified sequences</taxon>
        <taxon>metagenomes</taxon>
        <taxon>ecological metagenomes</taxon>
    </lineage>
</organism>